<dbReference type="EC" id="2.1.2.2" evidence="6"/>
<feature type="binding site" evidence="6">
    <location>
        <position position="113"/>
    </location>
    <ligand>
        <name>(6R)-10-formyltetrahydrofolate</name>
        <dbReference type="ChEBI" id="CHEBI:195366"/>
    </ligand>
</feature>
<name>A0A918TJX8_9BACT</name>
<dbReference type="HAMAP" id="MF_01930">
    <property type="entry name" value="PurN"/>
    <property type="match status" value="1"/>
</dbReference>
<dbReference type="PROSITE" id="PS00373">
    <property type="entry name" value="GART"/>
    <property type="match status" value="1"/>
</dbReference>
<dbReference type="GO" id="GO:0004644">
    <property type="term" value="F:phosphoribosylglycinamide formyltransferase activity"/>
    <property type="evidence" value="ECO:0007669"/>
    <property type="project" value="UniProtKB-UniRule"/>
</dbReference>
<feature type="site" description="Raises pKa of active site His" evidence="6">
    <location>
        <position position="151"/>
    </location>
</feature>
<dbReference type="InterPro" id="IPR036477">
    <property type="entry name" value="Formyl_transf_N_sf"/>
</dbReference>
<dbReference type="CDD" id="cd08645">
    <property type="entry name" value="FMT_core_GART"/>
    <property type="match status" value="1"/>
</dbReference>
<evidence type="ECO:0000313" key="9">
    <source>
        <dbReference type="Proteomes" id="UP000644507"/>
    </source>
</evidence>
<accession>A0A918TJX8</accession>
<dbReference type="GO" id="GO:0005829">
    <property type="term" value="C:cytosol"/>
    <property type="evidence" value="ECO:0007669"/>
    <property type="project" value="TreeGrafter"/>
</dbReference>
<comment type="function">
    <text evidence="6">Catalyzes the transfer of a formyl group from 10-formyltetrahydrofolate to 5-phospho-ribosyl-glycinamide (GAR), producing 5-phospho-ribosyl-N-formylglycinamide (FGAR) and tetrahydrofolate.</text>
</comment>
<dbReference type="GO" id="GO:0006189">
    <property type="term" value="P:'de novo' IMP biosynthetic process"/>
    <property type="evidence" value="ECO:0007669"/>
    <property type="project" value="UniProtKB-UniRule"/>
</dbReference>
<keyword evidence="9" id="KW-1185">Reference proteome</keyword>
<evidence type="ECO:0000256" key="2">
    <source>
        <dbReference type="ARBA" id="ARBA00022679"/>
    </source>
</evidence>
<dbReference type="InterPro" id="IPR001555">
    <property type="entry name" value="GART_AS"/>
</dbReference>
<feature type="binding site" evidence="6">
    <location>
        <begin position="96"/>
        <end position="99"/>
    </location>
    <ligand>
        <name>(6R)-10-formyltetrahydrofolate</name>
        <dbReference type="ChEBI" id="CHEBI:195366"/>
    </ligand>
</feature>
<dbReference type="Pfam" id="PF00551">
    <property type="entry name" value="Formyl_trans_N"/>
    <property type="match status" value="1"/>
</dbReference>
<evidence type="ECO:0000256" key="3">
    <source>
        <dbReference type="ARBA" id="ARBA00022755"/>
    </source>
</evidence>
<evidence type="ECO:0000256" key="5">
    <source>
        <dbReference type="ARBA" id="ARBA00047664"/>
    </source>
</evidence>
<evidence type="ECO:0000313" key="8">
    <source>
        <dbReference type="EMBL" id="GHC51304.1"/>
    </source>
</evidence>
<comment type="caution">
    <text evidence="8">The sequence shown here is derived from an EMBL/GenBank/DDBJ whole genome shotgun (WGS) entry which is preliminary data.</text>
</comment>
<evidence type="ECO:0000256" key="4">
    <source>
        <dbReference type="ARBA" id="ARBA00038440"/>
    </source>
</evidence>
<dbReference type="PANTHER" id="PTHR43369:SF2">
    <property type="entry name" value="PHOSPHORIBOSYLGLYCINAMIDE FORMYLTRANSFERASE"/>
    <property type="match status" value="1"/>
</dbReference>
<dbReference type="PANTHER" id="PTHR43369">
    <property type="entry name" value="PHOSPHORIBOSYLGLYCINAMIDE FORMYLTRANSFERASE"/>
    <property type="match status" value="1"/>
</dbReference>
<dbReference type="SUPFAM" id="SSF53328">
    <property type="entry name" value="Formyltransferase"/>
    <property type="match status" value="1"/>
</dbReference>
<dbReference type="NCBIfam" id="TIGR00639">
    <property type="entry name" value="PurN"/>
    <property type="match status" value="1"/>
</dbReference>
<evidence type="ECO:0000259" key="7">
    <source>
        <dbReference type="Pfam" id="PF00551"/>
    </source>
</evidence>
<keyword evidence="2 6" id="KW-0808">Transferase</keyword>
<feature type="binding site" evidence="6">
    <location>
        <position position="69"/>
    </location>
    <ligand>
        <name>(6R)-10-formyltetrahydrofolate</name>
        <dbReference type="ChEBI" id="CHEBI:195366"/>
    </ligand>
</feature>
<proteinExistence type="inferred from homology"/>
<comment type="catalytic activity">
    <reaction evidence="5 6">
        <text>N(1)-(5-phospho-beta-D-ribosyl)glycinamide + (6R)-10-formyltetrahydrofolate = N(2)-formyl-N(1)-(5-phospho-beta-D-ribosyl)glycinamide + (6S)-5,6,7,8-tetrahydrofolate + H(+)</text>
        <dbReference type="Rhea" id="RHEA:15053"/>
        <dbReference type="ChEBI" id="CHEBI:15378"/>
        <dbReference type="ChEBI" id="CHEBI:57453"/>
        <dbReference type="ChEBI" id="CHEBI:143788"/>
        <dbReference type="ChEBI" id="CHEBI:147286"/>
        <dbReference type="ChEBI" id="CHEBI:195366"/>
        <dbReference type="EC" id="2.1.2.2"/>
    </reaction>
</comment>
<dbReference type="InterPro" id="IPR002376">
    <property type="entry name" value="Formyl_transf_N"/>
</dbReference>
<dbReference type="EMBL" id="BMXI01000006">
    <property type="protein sequence ID" value="GHC51304.1"/>
    <property type="molecule type" value="Genomic_DNA"/>
</dbReference>
<feature type="domain" description="Formyl transferase N-terminal" evidence="7">
    <location>
        <begin position="10"/>
        <end position="188"/>
    </location>
</feature>
<keyword evidence="3 6" id="KW-0658">Purine biosynthesis</keyword>
<organism evidence="8 9">
    <name type="scientific">Roseibacillus persicicus</name>
    <dbReference type="NCBI Taxonomy" id="454148"/>
    <lineage>
        <taxon>Bacteria</taxon>
        <taxon>Pseudomonadati</taxon>
        <taxon>Verrucomicrobiota</taxon>
        <taxon>Verrucomicrobiia</taxon>
        <taxon>Verrucomicrobiales</taxon>
        <taxon>Verrucomicrobiaceae</taxon>
        <taxon>Roseibacillus</taxon>
    </lineage>
</organism>
<evidence type="ECO:0000256" key="6">
    <source>
        <dbReference type="HAMAP-Rule" id="MF_01930"/>
    </source>
</evidence>
<dbReference type="InterPro" id="IPR004607">
    <property type="entry name" value="GART"/>
</dbReference>
<feature type="binding site" evidence="6">
    <location>
        <begin position="16"/>
        <end position="18"/>
    </location>
    <ligand>
        <name>N(1)-(5-phospho-beta-D-ribosyl)glycinamide</name>
        <dbReference type="ChEBI" id="CHEBI:143788"/>
    </ligand>
</feature>
<feature type="active site" description="Proton donor" evidence="6">
    <location>
        <position position="115"/>
    </location>
</feature>
<protein>
    <recommendedName>
        <fullName evidence="6">Phosphoribosylglycinamide formyltransferase</fullName>
        <ecNumber evidence="6">2.1.2.2</ecNumber>
    </recommendedName>
    <alternativeName>
        <fullName evidence="6">5'-phosphoribosylglycinamide transformylase</fullName>
    </alternativeName>
    <alternativeName>
        <fullName evidence="6">GAR transformylase</fullName>
        <shortName evidence="6">GART</shortName>
    </alternativeName>
</protein>
<reference evidence="8" key="1">
    <citation type="journal article" date="2014" name="Int. J. Syst. Evol. Microbiol.">
        <title>Complete genome sequence of Corynebacterium casei LMG S-19264T (=DSM 44701T), isolated from a smear-ripened cheese.</title>
        <authorList>
            <consortium name="US DOE Joint Genome Institute (JGI-PGF)"/>
            <person name="Walter F."/>
            <person name="Albersmeier A."/>
            <person name="Kalinowski J."/>
            <person name="Ruckert C."/>
        </authorList>
    </citation>
    <scope>NUCLEOTIDE SEQUENCE</scope>
    <source>
        <strain evidence="8">KCTC 12988</strain>
    </source>
</reference>
<comment type="similarity">
    <text evidence="4 6">Belongs to the GART family.</text>
</comment>
<evidence type="ECO:0000256" key="1">
    <source>
        <dbReference type="ARBA" id="ARBA00005054"/>
    </source>
</evidence>
<dbReference type="Proteomes" id="UP000644507">
    <property type="component" value="Unassembled WGS sequence"/>
</dbReference>
<reference evidence="8" key="2">
    <citation type="submission" date="2020-09" db="EMBL/GenBank/DDBJ databases">
        <authorList>
            <person name="Sun Q."/>
            <person name="Kim S."/>
        </authorList>
    </citation>
    <scope>NUCLEOTIDE SEQUENCE</scope>
    <source>
        <strain evidence="8">KCTC 12988</strain>
    </source>
</reference>
<sequence>MTKAMISLGILGSGSGSNMQAIMDAIASEQLNARIVIVLSDNPDAYILERAAKNGIPTRIIDCGDYRTRFPEEAQRETARQLKEAGVGLVCLAGFMRLVKAPLLEAFPSRILNIHPSLLPAYPGMMAWEQAVTDGATESGCTVHLVDEGMDTGPILAQARVPVLPDDTAATLHQRIQVEEHRLYPETIANHAATLEPQLPPEGGR</sequence>
<gene>
    <name evidence="6 8" type="primary">purN</name>
    <name evidence="8" type="ORF">GCM10007100_16870</name>
</gene>
<dbReference type="RefSeq" id="WP_189569611.1">
    <property type="nucleotide sequence ID" value="NZ_BMXI01000006.1"/>
</dbReference>
<dbReference type="AlphaFoldDB" id="A0A918TJX8"/>
<comment type="pathway">
    <text evidence="1 6">Purine metabolism; IMP biosynthesis via de novo pathway; N(2)-formyl-N(1)-(5-phospho-D-ribosyl)glycinamide from N(1)-(5-phospho-D-ribosyl)glycinamide (10-formyl THF route): step 1/1.</text>
</comment>
<dbReference type="Gene3D" id="3.40.50.170">
    <property type="entry name" value="Formyl transferase, N-terminal domain"/>
    <property type="match status" value="1"/>
</dbReference>